<reference evidence="2 3" key="1">
    <citation type="submission" date="2018-03" db="EMBL/GenBank/DDBJ databases">
        <title>Genomic Encyclopedia of Archaeal and Bacterial Type Strains, Phase II (KMG-II): from individual species to whole genera.</title>
        <authorList>
            <person name="Goeker M."/>
        </authorList>
    </citation>
    <scope>NUCLEOTIDE SEQUENCE [LARGE SCALE GENOMIC DNA]</scope>
    <source>
        <strain evidence="2 3">DSM 27267</strain>
    </source>
</reference>
<dbReference type="Pfam" id="PF16119">
    <property type="entry name" value="DUF4835"/>
    <property type="match status" value="1"/>
</dbReference>
<keyword evidence="4" id="KW-1185">Reference proteome</keyword>
<proteinExistence type="predicted"/>
<reference evidence="1 4" key="2">
    <citation type="submission" date="2019-10" db="EMBL/GenBank/DDBJ databases">
        <title>Prolixibacter strains distinguished by the presence of nitrate reductase genes were adept at nitrate-dependent anaerobic corrosion of metallic iron and carbon steel.</title>
        <authorList>
            <person name="Iino T."/>
            <person name="Shono N."/>
            <person name="Ito K."/>
            <person name="Nakamura R."/>
            <person name="Sueoka K."/>
            <person name="Harayama S."/>
            <person name="Ohkuma M."/>
        </authorList>
    </citation>
    <scope>NUCLEOTIDE SEQUENCE [LARGE SCALE GENOMIC DNA]</scope>
    <source>
        <strain evidence="1 4">MIC1-1</strain>
    </source>
</reference>
<evidence type="ECO:0000313" key="2">
    <source>
        <dbReference type="EMBL" id="PSK82282.1"/>
    </source>
</evidence>
<evidence type="ECO:0000313" key="4">
    <source>
        <dbReference type="Proteomes" id="UP000396862"/>
    </source>
</evidence>
<comment type="caution">
    <text evidence="2">The sequence shown here is derived from an EMBL/GenBank/DDBJ whole genome shotgun (WGS) entry which is preliminary data.</text>
</comment>
<evidence type="ECO:0000313" key="3">
    <source>
        <dbReference type="Proteomes" id="UP000240621"/>
    </source>
</evidence>
<protein>
    <submittedName>
        <fullName evidence="1">DUF4835 domain-containing protein</fullName>
    </submittedName>
    <submittedName>
        <fullName evidence="2">Uncharacterized protein DUF4835</fullName>
    </submittedName>
</protein>
<dbReference type="EMBL" id="BLAU01000001">
    <property type="protein sequence ID" value="GET22969.1"/>
    <property type="molecule type" value="Genomic_DNA"/>
</dbReference>
<dbReference type="InterPro" id="IPR032274">
    <property type="entry name" value="DUF4835"/>
</dbReference>
<evidence type="ECO:0000313" key="1">
    <source>
        <dbReference type="EMBL" id="GET22969.1"/>
    </source>
</evidence>
<gene>
    <name evidence="2" type="ORF">CLV93_10626</name>
    <name evidence="1" type="ORF">JCM18694_32150</name>
</gene>
<dbReference type="Proteomes" id="UP000240621">
    <property type="component" value="Unassembled WGS sequence"/>
</dbReference>
<name>A0A2P8CBJ0_9BACT</name>
<organism evidence="2 3">
    <name type="scientific">Prolixibacter denitrificans</name>
    <dbReference type="NCBI Taxonomy" id="1541063"/>
    <lineage>
        <taxon>Bacteria</taxon>
        <taxon>Pseudomonadati</taxon>
        <taxon>Bacteroidota</taxon>
        <taxon>Bacteroidia</taxon>
        <taxon>Marinilabiliales</taxon>
        <taxon>Prolixibacteraceae</taxon>
        <taxon>Prolixibacter</taxon>
    </lineage>
</organism>
<dbReference type="RefSeq" id="WP_106542508.1">
    <property type="nucleotide sequence ID" value="NZ_BLAU01000001.1"/>
</dbReference>
<dbReference type="AlphaFoldDB" id="A0A2P8CBJ0"/>
<dbReference type="EMBL" id="PYGC01000006">
    <property type="protein sequence ID" value="PSK82282.1"/>
    <property type="molecule type" value="Genomic_DNA"/>
</dbReference>
<dbReference type="OrthoDB" id="9773381at2"/>
<accession>A0A2P8CBJ0</accession>
<sequence length="301" mass="35250">MQRTILVILLVFFSVTAFGQELRCNVSVSSSRIEGTNRQIFQSMQKDIYEFMNNRKWTDNVFSQDERIECNVFIQITQQVAADEFKGTIQIQSRRPVFNSSYESTVLNIKDNDFHVRYVEFQPLQFDETSNTDALTNILAYYAYIIIGFDYDTFSPQGGAPYFQKAQDIVNRCQNAREKGWKAYESDYNRYWLTENLLNRSYSAFHDLMYRYYRKGLDVMADKPDAGRAEIADALTDMQRIYRTKPDTYINRIFFDAKSDELVNIFEKGTPDEKRRVMTVLSECDPSNSGKYEKIQKSNGI</sequence>
<dbReference type="Proteomes" id="UP000396862">
    <property type="component" value="Unassembled WGS sequence"/>
</dbReference>